<evidence type="ECO:0000313" key="1">
    <source>
        <dbReference type="EMBL" id="CAB4147585.1"/>
    </source>
</evidence>
<reference evidence="1" key="1">
    <citation type="submission" date="2020-04" db="EMBL/GenBank/DDBJ databases">
        <authorList>
            <person name="Chiriac C."/>
            <person name="Salcher M."/>
            <person name="Ghai R."/>
            <person name="Kavagutti S V."/>
        </authorList>
    </citation>
    <scope>NUCLEOTIDE SEQUENCE</scope>
</reference>
<sequence>MKFQITIKGDTIAEPVEMVIIAEDKYDARIKALRKYFENRRICMFSAYNPLPGQDPSGQAGYGYERAARSSGCEFACATPLVRVLMVQFP</sequence>
<dbReference type="EMBL" id="LR796483">
    <property type="protein sequence ID" value="CAB4147585.1"/>
    <property type="molecule type" value="Genomic_DNA"/>
</dbReference>
<name>A0A6J5MK93_9CAUD</name>
<protein>
    <submittedName>
        <fullName evidence="1">Uncharacterized protein</fullName>
    </submittedName>
</protein>
<organism evidence="1">
    <name type="scientific">uncultured Caudovirales phage</name>
    <dbReference type="NCBI Taxonomy" id="2100421"/>
    <lineage>
        <taxon>Viruses</taxon>
        <taxon>Duplodnaviria</taxon>
        <taxon>Heunggongvirae</taxon>
        <taxon>Uroviricota</taxon>
        <taxon>Caudoviricetes</taxon>
        <taxon>Peduoviridae</taxon>
        <taxon>Maltschvirus</taxon>
        <taxon>Maltschvirus maltsch</taxon>
    </lineage>
</organism>
<gene>
    <name evidence="1" type="ORF">UFOVP431_37</name>
</gene>
<accession>A0A6J5MK93</accession>
<proteinExistence type="predicted"/>